<dbReference type="GO" id="GO:0008324">
    <property type="term" value="F:monoatomic cation transmembrane transporter activity"/>
    <property type="evidence" value="ECO:0007669"/>
    <property type="project" value="InterPro"/>
</dbReference>
<dbReference type="RefSeq" id="WP_092608677.1">
    <property type="nucleotide sequence ID" value="NZ_FMYF01000004.1"/>
</dbReference>
<dbReference type="Gene3D" id="3.40.50.720">
    <property type="entry name" value="NAD(P)-binding Rossmann-like Domain"/>
    <property type="match status" value="1"/>
</dbReference>
<proteinExistence type="predicted"/>
<dbReference type="Pfam" id="PF07885">
    <property type="entry name" value="Ion_trans_2"/>
    <property type="match status" value="1"/>
</dbReference>
<evidence type="ECO:0000313" key="6">
    <source>
        <dbReference type="Proteomes" id="UP000199086"/>
    </source>
</evidence>
<dbReference type="STRING" id="1577474.GA0111570_104140"/>
<sequence length="342" mass="36755">MNQRPRQGPVRTLPGLRATTIVALWLGIVTVLMIVGALGYVWLQKGWSFFDGLYMSVNVLATLGFGGDHALGRAGKVWTMVLSVMSVGVIFGTVGLMAQLLIEQAGSGRRRDRRMQKQIDRLQGHYIICGYGRVGSMVADELIGEGRDVVVVDIDQTSTVRAQEDGLLTVPGTATDDETLLQAGIVRARGLVTCVDSDPDNVFVVLTARALNPDLFIVGRAGSKEVLAKLQQAGADRAVSPYVMGGRRMAQLAIRPAVVDFIDSAMSTSTLDFSIEEIPVPADSRLVGMTVGRLRAHGIFTLAILKGAAAYRHAPLDDQLIESEDHLIVSGTSDSLRALDEV</sequence>
<evidence type="ECO:0000256" key="1">
    <source>
        <dbReference type="ARBA" id="ARBA00004651"/>
    </source>
</evidence>
<feature type="domain" description="RCK N-terminal" evidence="3">
    <location>
        <begin position="123"/>
        <end position="239"/>
    </location>
</feature>
<evidence type="ECO:0000256" key="2">
    <source>
        <dbReference type="SAM" id="Phobius"/>
    </source>
</evidence>
<keyword evidence="2" id="KW-0812">Transmembrane</keyword>
<keyword evidence="5" id="KW-0407">Ion channel</keyword>
<accession>A0A1G6GNB5</accession>
<organism evidence="5 6">
    <name type="scientific">Raineyella antarctica</name>
    <dbReference type="NCBI Taxonomy" id="1577474"/>
    <lineage>
        <taxon>Bacteria</taxon>
        <taxon>Bacillati</taxon>
        <taxon>Actinomycetota</taxon>
        <taxon>Actinomycetes</taxon>
        <taxon>Propionibacteriales</taxon>
        <taxon>Propionibacteriaceae</taxon>
        <taxon>Raineyella</taxon>
    </lineage>
</organism>
<comment type="subcellular location">
    <subcellularLocation>
        <location evidence="1">Cell membrane</location>
        <topology evidence="1">Multi-pass membrane protein</topology>
    </subcellularLocation>
</comment>
<dbReference type="SUPFAM" id="SSF51735">
    <property type="entry name" value="NAD(P)-binding Rossmann-fold domains"/>
    <property type="match status" value="1"/>
</dbReference>
<keyword evidence="5" id="KW-0813">Transport</keyword>
<dbReference type="InterPro" id="IPR013099">
    <property type="entry name" value="K_chnl_dom"/>
</dbReference>
<dbReference type="Proteomes" id="UP000199086">
    <property type="component" value="Unassembled WGS sequence"/>
</dbReference>
<dbReference type="Gene3D" id="1.10.287.70">
    <property type="match status" value="1"/>
</dbReference>
<dbReference type="OrthoDB" id="3208998at2"/>
<dbReference type="PANTHER" id="PTHR43833">
    <property type="entry name" value="POTASSIUM CHANNEL PROTEIN 2-RELATED-RELATED"/>
    <property type="match status" value="1"/>
</dbReference>
<dbReference type="Gene3D" id="3.30.70.1450">
    <property type="entry name" value="Regulator of K+ conductance, C-terminal domain"/>
    <property type="match status" value="1"/>
</dbReference>
<evidence type="ECO:0000259" key="4">
    <source>
        <dbReference type="PROSITE" id="PS51202"/>
    </source>
</evidence>
<dbReference type="EMBL" id="FMYF01000004">
    <property type="protein sequence ID" value="SDB83439.1"/>
    <property type="molecule type" value="Genomic_DNA"/>
</dbReference>
<dbReference type="PANTHER" id="PTHR43833:SF9">
    <property type="entry name" value="POTASSIUM CHANNEL PROTEIN YUGO-RELATED"/>
    <property type="match status" value="1"/>
</dbReference>
<keyword evidence="5" id="KW-0406">Ion transport</keyword>
<dbReference type="AlphaFoldDB" id="A0A1G6GNB5"/>
<dbReference type="Pfam" id="PF02254">
    <property type="entry name" value="TrkA_N"/>
    <property type="match status" value="1"/>
</dbReference>
<dbReference type="SUPFAM" id="SSF116726">
    <property type="entry name" value="TrkA C-terminal domain-like"/>
    <property type="match status" value="1"/>
</dbReference>
<feature type="transmembrane region" description="Helical" evidence="2">
    <location>
        <begin position="77"/>
        <end position="102"/>
    </location>
</feature>
<dbReference type="InterPro" id="IPR036721">
    <property type="entry name" value="RCK_C_sf"/>
</dbReference>
<dbReference type="PROSITE" id="PS51202">
    <property type="entry name" value="RCK_C"/>
    <property type="match status" value="1"/>
</dbReference>
<keyword evidence="2" id="KW-0472">Membrane</keyword>
<dbReference type="InterPro" id="IPR036291">
    <property type="entry name" value="NAD(P)-bd_dom_sf"/>
</dbReference>
<dbReference type="InterPro" id="IPR003148">
    <property type="entry name" value="RCK_N"/>
</dbReference>
<feature type="domain" description="RCK C-terminal" evidence="4">
    <location>
        <begin position="263"/>
        <end position="342"/>
    </location>
</feature>
<gene>
    <name evidence="5" type="ORF">GA0111570_104140</name>
</gene>
<dbReference type="SUPFAM" id="SSF81324">
    <property type="entry name" value="Voltage-gated potassium channels"/>
    <property type="match status" value="1"/>
</dbReference>
<name>A0A1G6GNB5_9ACTN</name>
<dbReference type="GO" id="GO:0006813">
    <property type="term" value="P:potassium ion transport"/>
    <property type="evidence" value="ECO:0007669"/>
    <property type="project" value="InterPro"/>
</dbReference>
<dbReference type="GO" id="GO:0005886">
    <property type="term" value="C:plasma membrane"/>
    <property type="evidence" value="ECO:0007669"/>
    <property type="project" value="UniProtKB-SubCell"/>
</dbReference>
<keyword evidence="6" id="KW-1185">Reference proteome</keyword>
<keyword evidence="2" id="KW-1133">Transmembrane helix</keyword>
<feature type="transmembrane region" description="Helical" evidence="2">
    <location>
        <begin position="21"/>
        <end position="43"/>
    </location>
</feature>
<protein>
    <submittedName>
        <fullName evidence="5">Voltage-gated potassium channel</fullName>
    </submittedName>
</protein>
<dbReference type="Pfam" id="PF02080">
    <property type="entry name" value="TrkA_C"/>
    <property type="match status" value="1"/>
</dbReference>
<dbReference type="InterPro" id="IPR050721">
    <property type="entry name" value="Trk_Ktr_HKT_K-transport"/>
</dbReference>
<dbReference type="InterPro" id="IPR006037">
    <property type="entry name" value="RCK_C"/>
</dbReference>
<evidence type="ECO:0000259" key="3">
    <source>
        <dbReference type="PROSITE" id="PS51201"/>
    </source>
</evidence>
<dbReference type="PROSITE" id="PS51201">
    <property type="entry name" value="RCK_N"/>
    <property type="match status" value="1"/>
</dbReference>
<evidence type="ECO:0000313" key="5">
    <source>
        <dbReference type="EMBL" id="SDB83439.1"/>
    </source>
</evidence>
<reference evidence="5 6" key="1">
    <citation type="submission" date="2016-06" db="EMBL/GenBank/DDBJ databases">
        <authorList>
            <person name="Olsen C.W."/>
            <person name="Carey S."/>
            <person name="Hinshaw L."/>
            <person name="Karasin A.I."/>
        </authorList>
    </citation>
    <scope>NUCLEOTIDE SEQUENCE [LARGE SCALE GENOMIC DNA]</scope>
    <source>
        <strain evidence="5 6">LZ-22</strain>
    </source>
</reference>